<dbReference type="Pfam" id="PF01261">
    <property type="entry name" value="AP_endonuc_2"/>
    <property type="match status" value="1"/>
</dbReference>
<dbReference type="PANTHER" id="PTHR12110:SF41">
    <property type="entry name" value="INOSOSE DEHYDRATASE"/>
    <property type="match status" value="1"/>
</dbReference>
<keyword evidence="2" id="KW-0413">Isomerase</keyword>
<dbReference type="HOGENOM" id="CLU_059523_1_1_11"/>
<name>F2NA38_CORGP</name>
<dbReference type="PANTHER" id="PTHR12110">
    <property type="entry name" value="HYDROXYPYRUVATE ISOMERASE"/>
    <property type="match status" value="1"/>
</dbReference>
<dbReference type="EMBL" id="CP002628">
    <property type="protein sequence ID" value="AEB06432.1"/>
    <property type="molecule type" value="Genomic_DNA"/>
</dbReference>
<reference evidence="3" key="1">
    <citation type="journal article" date="2013" name="Stand. Genomic Sci.">
        <title>Complete genome sequence of Coriobacterium glomerans type strain (PW2(T)) from the midgut of Pyrrhocoris apterus L. (red soldier bug).</title>
        <authorList>
            <person name="Stackebrandt E."/>
            <person name="Zeytun A."/>
            <person name="Lapidus A."/>
            <person name="Nolan M."/>
            <person name="Lucas S."/>
            <person name="Hammon N."/>
            <person name="Deshpande S."/>
            <person name="Cheng J.F."/>
            <person name="Tapia R."/>
            <person name="Goodwin L.A."/>
            <person name="Pitluck S."/>
            <person name="Liolios K."/>
            <person name="Pagani I."/>
            <person name="Ivanova N."/>
            <person name="Mavromatis K."/>
            <person name="Mikhailova N."/>
            <person name="Huntemann M."/>
            <person name="Pati A."/>
            <person name="Chen A."/>
            <person name="Palaniappan K."/>
            <person name="Chang Y.J."/>
            <person name="Land M."/>
            <person name="Hauser L."/>
            <person name="Rohde M."/>
            <person name="Pukall R."/>
            <person name="Goker M."/>
            <person name="Detter J.C."/>
            <person name="Woyke T."/>
            <person name="Bristow J."/>
            <person name="Eisen J.A."/>
            <person name="Markowitz V."/>
            <person name="Hugenholtz P."/>
            <person name="Kyrpides N.C."/>
            <person name="Klenk H.P."/>
        </authorList>
    </citation>
    <scope>NUCLEOTIDE SEQUENCE</scope>
    <source>
        <strain evidence="3">ATCC 49209 / DSM 20642 / JCM 10262 / PW2</strain>
    </source>
</reference>
<evidence type="ECO:0000313" key="3">
    <source>
        <dbReference type="Proteomes" id="UP000006851"/>
    </source>
</evidence>
<protein>
    <submittedName>
        <fullName evidence="2">Xylose isomerase domain-containing protein TIM barrel</fullName>
    </submittedName>
</protein>
<dbReference type="GO" id="GO:0016853">
    <property type="term" value="F:isomerase activity"/>
    <property type="evidence" value="ECO:0007669"/>
    <property type="project" value="UniProtKB-KW"/>
</dbReference>
<keyword evidence="3" id="KW-1185">Reference proteome</keyword>
<evidence type="ECO:0000259" key="1">
    <source>
        <dbReference type="Pfam" id="PF01261"/>
    </source>
</evidence>
<evidence type="ECO:0000313" key="2">
    <source>
        <dbReference type="EMBL" id="AEB06432.1"/>
    </source>
</evidence>
<dbReference type="SUPFAM" id="SSF51658">
    <property type="entry name" value="Xylose isomerase-like"/>
    <property type="match status" value="1"/>
</dbReference>
<dbReference type="Gene3D" id="3.20.20.150">
    <property type="entry name" value="Divalent-metal-dependent TIM barrel enzymes"/>
    <property type="match status" value="1"/>
</dbReference>
<dbReference type="Proteomes" id="UP000006851">
    <property type="component" value="Chromosome"/>
</dbReference>
<dbReference type="KEGG" id="cgo:Corgl_0311"/>
<dbReference type="InterPro" id="IPR036237">
    <property type="entry name" value="Xyl_isomerase-like_sf"/>
</dbReference>
<dbReference type="RefSeq" id="WP_013708175.1">
    <property type="nucleotide sequence ID" value="NC_015389.1"/>
</dbReference>
<sequence length="285" mass="31241">MTATAVQQVMLGSVARSERSAAAALSAIREAGYDAIELNGFMIAPAGLVVRSLTRAAGMPVGRAGRLDWARLVEDAGLSVVALHTDLGGLKRDPSPFIASARRFGTHLAVITGMYRFDYSSESAVRGLCEDLNSCGAVLAKEGVELLYHNHNAELSYVSPGQRAFDVLIEQTDPDLVNFELDTYWLCEAGADPLAWMKRLGRRMRLHHISDRGFRMKTKHVTPILTSDTTELGSGNMDLDPLIRQALDVDVEGIILETHRNWVDRSPIKSLQTSGDYLRSRICAD</sequence>
<feature type="domain" description="Xylose isomerase-like TIM barrel" evidence="1">
    <location>
        <begin position="26"/>
        <end position="271"/>
    </location>
</feature>
<dbReference type="eggNOG" id="COG1082">
    <property type="taxonomic scope" value="Bacteria"/>
</dbReference>
<gene>
    <name evidence="2" type="ordered locus">Corgl_0311</name>
</gene>
<dbReference type="AlphaFoldDB" id="F2NA38"/>
<dbReference type="STRING" id="700015.Corgl_0311"/>
<organism evidence="2 3">
    <name type="scientific">Coriobacterium glomerans (strain ATCC 49209 / DSM 20642 / JCM 10262 / PW2)</name>
    <dbReference type="NCBI Taxonomy" id="700015"/>
    <lineage>
        <taxon>Bacteria</taxon>
        <taxon>Bacillati</taxon>
        <taxon>Actinomycetota</taxon>
        <taxon>Coriobacteriia</taxon>
        <taxon>Coriobacteriales</taxon>
        <taxon>Coriobacteriaceae</taxon>
        <taxon>Coriobacterium</taxon>
    </lineage>
</organism>
<proteinExistence type="predicted"/>
<dbReference type="OrthoDB" id="9798407at2"/>
<accession>F2NA38</accession>
<dbReference type="InterPro" id="IPR013022">
    <property type="entry name" value="Xyl_isomerase-like_TIM-brl"/>
</dbReference>
<dbReference type="InterPro" id="IPR050312">
    <property type="entry name" value="IolE/XylAMocC-like"/>
</dbReference>